<dbReference type="SUPFAM" id="SSF48498">
    <property type="entry name" value="Tetracyclin repressor-like, C-terminal domain"/>
    <property type="match status" value="1"/>
</dbReference>
<evidence type="ECO:0000256" key="4">
    <source>
        <dbReference type="PROSITE-ProRule" id="PRU00335"/>
    </source>
</evidence>
<keyword evidence="1" id="KW-0805">Transcription regulation</keyword>
<keyword evidence="7" id="KW-1185">Reference proteome</keyword>
<dbReference type="InterPro" id="IPR001647">
    <property type="entry name" value="HTH_TetR"/>
</dbReference>
<dbReference type="InterPro" id="IPR009057">
    <property type="entry name" value="Homeodomain-like_sf"/>
</dbReference>
<dbReference type="InterPro" id="IPR050109">
    <property type="entry name" value="HTH-type_TetR-like_transc_reg"/>
</dbReference>
<dbReference type="GO" id="GO:0003700">
    <property type="term" value="F:DNA-binding transcription factor activity"/>
    <property type="evidence" value="ECO:0007669"/>
    <property type="project" value="TreeGrafter"/>
</dbReference>
<evidence type="ECO:0000256" key="1">
    <source>
        <dbReference type="ARBA" id="ARBA00023015"/>
    </source>
</evidence>
<dbReference type="PROSITE" id="PS50977">
    <property type="entry name" value="HTH_TETR_2"/>
    <property type="match status" value="1"/>
</dbReference>
<dbReference type="Pfam" id="PF13305">
    <property type="entry name" value="TetR_C_33"/>
    <property type="match status" value="1"/>
</dbReference>
<gene>
    <name evidence="6" type="ORF">C0039_02800</name>
</gene>
<dbReference type="AlphaFoldDB" id="A0A2N5X6P5"/>
<evidence type="ECO:0000256" key="2">
    <source>
        <dbReference type="ARBA" id="ARBA00023125"/>
    </source>
</evidence>
<feature type="DNA-binding region" description="H-T-H motif" evidence="4">
    <location>
        <begin position="40"/>
        <end position="59"/>
    </location>
</feature>
<dbReference type="Pfam" id="PF00440">
    <property type="entry name" value="TetR_N"/>
    <property type="match status" value="1"/>
</dbReference>
<evidence type="ECO:0000313" key="7">
    <source>
        <dbReference type="Proteomes" id="UP000235005"/>
    </source>
</evidence>
<accession>A0A2N5X6P5</accession>
<dbReference type="InterPro" id="IPR036271">
    <property type="entry name" value="Tet_transcr_reg_TetR-rel_C_sf"/>
</dbReference>
<dbReference type="Proteomes" id="UP000235005">
    <property type="component" value="Unassembled WGS sequence"/>
</dbReference>
<evidence type="ECO:0000256" key="3">
    <source>
        <dbReference type="ARBA" id="ARBA00023163"/>
    </source>
</evidence>
<name>A0A2N5X6P5_9GAMM</name>
<dbReference type="PRINTS" id="PR00455">
    <property type="entry name" value="HTHTETR"/>
</dbReference>
<evidence type="ECO:0000313" key="6">
    <source>
        <dbReference type="EMBL" id="PLW70156.1"/>
    </source>
</evidence>
<dbReference type="Gene3D" id="1.10.357.10">
    <property type="entry name" value="Tetracycline Repressor, domain 2"/>
    <property type="match status" value="1"/>
</dbReference>
<keyword evidence="2 4" id="KW-0238">DNA-binding</keyword>
<dbReference type="SUPFAM" id="SSF46689">
    <property type="entry name" value="Homeodomain-like"/>
    <property type="match status" value="1"/>
</dbReference>
<comment type="caution">
    <text evidence="6">The sequence shown here is derived from an EMBL/GenBank/DDBJ whole genome shotgun (WGS) entry which is preliminary data.</text>
</comment>
<dbReference type="EMBL" id="PKUS01000002">
    <property type="protein sequence ID" value="PLW70156.1"/>
    <property type="molecule type" value="Genomic_DNA"/>
</dbReference>
<organism evidence="6 7">
    <name type="scientific">Pseudohalioglobus lutimaris</name>
    <dbReference type="NCBI Taxonomy" id="1737061"/>
    <lineage>
        <taxon>Bacteria</taxon>
        <taxon>Pseudomonadati</taxon>
        <taxon>Pseudomonadota</taxon>
        <taxon>Gammaproteobacteria</taxon>
        <taxon>Cellvibrionales</taxon>
        <taxon>Halieaceae</taxon>
        <taxon>Pseudohalioglobus</taxon>
    </lineage>
</organism>
<proteinExistence type="predicted"/>
<feature type="domain" description="HTH tetR-type" evidence="5">
    <location>
        <begin position="17"/>
        <end position="77"/>
    </location>
</feature>
<sequence>MWRYATRMGSKSSYHHGDLRRTLLDQAALLLREEGEKGLSMRALAARVGVSRTAPYHHFKDKEDLLCAIATEGFRRFIGVLSLESADLSETNVRQFVHSYLGFAISNAEYYDLMFGSQLWKSGSVNEALRQEAQASFRFYLEQVRDWQRQGKVNNQLDPLRYAQVSWSALHGMCRLLIDGIYLDPGSMGPMCDEAGSMFWRELQAGRQAGKAPASGPGAQRSSH</sequence>
<keyword evidence="3" id="KW-0804">Transcription</keyword>
<dbReference type="GO" id="GO:0000976">
    <property type="term" value="F:transcription cis-regulatory region binding"/>
    <property type="evidence" value="ECO:0007669"/>
    <property type="project" value="TreeGrafter"/>
</dbReference>
<reference evidence="6 7" key="1">
    <citation type="submission" date="2018-01" db="EMBL/GenBank/DDBJ databases">
        <title>The draft genome sequence of Halioglobus lutimaris HF004.</title>
        <authorList>
            <person name="Du Z.-J."/>
            <person name="Shi M.-J."/>
        </authorList>
    </citation>
    <scope>NUCLEOTIDE SEQUENCE [LARGE SCALE GENOMIC DNA]</scope>
    <source>
        <strain evidence="6 7">HF004</strain>
    </source>
</reference>
<dbReference type="PANTHER" id="PTHR30055">
    <property type="entry name" value="HTH-TYPE TRANSCRIPTIONAL REGULATOR RUTR"/>
    <property type="match status" value="1"/>
</dbReference>
<dbReference type="InterPro" id="IPR025996">
    <property type="entry name" value="MT1864/Rv1816-like_C"/>
</dbReference>
<dbReference type="OrthoDB" id="5293556at2"/>
<dbReference type="PANTHER" id="PTHR30055:SF220">
    <property type="entry name" value="TETR-FAMILY REGULATORY PROTEIN"/>
    <property type="match status" value="1"/>
</dbReference>
<evidence type="ECO:0000259" key="5">
    <source>
        <dbReference type="PROSITE" id="PS50977"/>
    </source>
</evidence>
<protein>
    <submittedName>
        <fullName evidence="6">TetR family transcriptional regulator</fullName>
    </submittedName>
</protein>